<evidence type="ECO:0000256" key="1">
    <source>
        <dbReference type="SAM" id="Phobius"/>
    </source>
</evidence>
<keyword evidence="3" id="KW-1185">Reference proteome</keyword>
<dbReference type="AlphaFoldDB" id="A0A7W9CKR7"/>
<feature type="transmembrane region" description="Helical" evidence="1">
    <location>
        <begin position="126"/>
        <end position="159"/>
    </location>
</feature>
<feature type="transmembrane region" description="Helical" evidence="1">
    <location>
        <begin position="81"/>
        <end position="105"/>
    </location>
</feature>
<dbReference type="EMBL" id="JACHOR010000005">
    <property type="protein sequence ID" value="MBB5747442.1"/>
    <property type="molecule type" value="Genomic_DNA"/>
</dbReference>
<gene>
    <name evidence="2" type="ORF">GGR13_003063</name>
</gene>
<dbReference type="Proteomes" id="UP000545037">
    <property type="component" value="Unassembled WGS sequence"/>
</dbReference>
<evidence type="ECO:0000313" key="3">
    <source>
        <dbReference type="Proteomes" id="UP000545037"/>
    </source>
</evidence>
<evidence type="ECO:0000313" key="2">
    <source>
        <dbReference type="EMBL" id="MBB5747442.1"/>
    </source>
</evidence>
<proteinExistence type="predicted"/>
<comment type="caution">
    <text evidence="2">The sequence shown here is derived from an EMBL/GenBank/DDBJ whole genome shotgun (WGS) entry which is preliminary data.</text>
</comment>
<keyword evidence="1" id="KW-0472">Membrane</keyword>
<keyword evidence="1" id="KW-1133">Transmembrane helix</keyword>
<dbReference type="RefSeq" id="WP_246347898.1">
    <property type="nucleotide sequence ID" value="NZ_JACHOR010000005.1"/>
</dbReference>
<keyword evidence="1" id="KW-0812">Transmembrane</keyword>
<protein>
    <submittedName>
        <fullName evidence="2">Putative membrane protein</fullName>
    </submittedName>
</protein>
<accession>A0A7W9CKR7</accession>
<name>A0A7W9CKR7_9CAUL</name>
<organism evidence="2 3">
    <name type="scientific">Brevundimonas variabilis</name>
    <dbReference type="NCBI Taxonomy" id="74312"/>
    <lineage>
        <taxon>Bacteria</taxon>
        <taxon>Pseudomonadati</taxon>
        <taxon>Pseudomonadota</taxon>
        <taxon>Alphaproteobacteria</taxon>
        <taxon>Caulobacterales</taxon>
        <taxon>Caulobacteraceae</taxon>
        <taxon>Brevundimonas</taxon>
    </lineage>
</organism>
<sequence length="182" mass="19135">MAEPGDHDDLDDQIGFASAAALAGRTREPVAPAASEPQPLPAWAVETPVFATAAPASPVRKAFGRADARPVALPEGAVGLFAIYVLILFAVPTFGVSALLALASVMTRRPPEQDLAASHFIYQKRTLLTAAGAAVLGVLLIVINLGVFVLFTMAVWVMVRGAVGVFRLKAGQPILKPLGWWI</sequence>
<reference evidence="2 3" key="1">
    <citation type="submission" date="2020-08" db="EMBL/GenBank/DDBJ databases">
        <title>Genomic Encyclopedia of Type Strains, Phase IV (KMG-IV): sequencing the most valuable type-strain genomes for metagenomic binning, comparative biology and taxonomic classification.</title>
        <authorList>
            <person name="Goeker M."/>
        </authorList>
    </citation>
    <scope>NUCLEOTIDE SEQUENCE [LARGE SCALE GENOMIC DNA]</scope>
    <source>
        <strain evidence="2 3">DSM 4737</strain>
    </source>
</reference>